<protein>
    <submittedName>
        <fullName evidence="2">Panthothenate kinase</fullName>
    </submittedName>
</protein>
<proteinExistence type="predicted"/>
<organism evidence="2 3">
    <name type="scientific">Phycicoccus elongatus Lp2</name>
    <dbReference type="NCBI Taxonomy" id="1193181"/>
    <lineage>
        <taxon>Bacteria</taxon>
        <taxon>Bacillati</taxon>
        <taxon>Actinomycetota</taxon>
        <taxon>Actinomycetes</taxon>
        <taxon>Micrococcales</taxon>
        <taxon>Intrasporangiaceae</taxon>
        <taxon>Phycicoccus</taxon>
    </lineage>
</organism>
<dbReference type="PANTHER" id="PTHR10285">
    <property type="entry name" value="URIDINE KINASE"/>
    <property type="match status" value="1"/>
</dbReference>
<dbReference type="AlphaFoldDB" id="N0E2I6"/>
<name>N0E2I6_9MICO</name>
<dbReference type="GO" id="GO:0016301">
    <property type="term" value="F:kinase activity"/>
    <property type="evidence" value="ECO:0007669"/>
    <property type="project" value="UniProtKB-KW"/>
</dbReference>
<dbReference type="RefSeq" id="WP_010849816.1">
    <property type="nucleotide sequence ID" value="NZ_HF570956.1"/>
</dbReference>
<dbReference type="EMBL" id="CAIZ01000115">
    <property type="protein sequence ID" value="CCH69940.1"/>
    <property type="molecule type" value="Genomic_DNA"/>
</dbReference>
<dbReference type="STRING" id="1193181.BN10_460041"/>
<dbReference type="InterPro" id="IPR027417">
    <property type="entry name" value="P-loop_NTPase"/>
</dbReference>
<dbReference type="eggNOG" id="COG0572">
    <property type="taxonomic scope" value="Bacteria"/>
</dbReference>
<keyword evidence="2" id="KW-0418">Kinase</keyword>
<dbReference type="SUPFAM" id="SSF52540">
    <property type="entry name" value="P-loop containing nucleoside triphosphate hydrolases"/>
    <property type="match status" value="1"/>
</dbReference>
<evidence type="ECO:0000313" key="2">
    <source>
        <dbReference type="EMBL" id="CCH69940.1"/>
    </source>
</evidence>
<dbReference type="NCBIfam" id="NF006743">
    <property type="entry name" value="PRK09270.1-2"/>
    <property type="match status" value="1"/>
</dbReference>
<dbReference type="GO" id="GO:0005524">
    <property type="term" value="F:ATP binding"/>
    <property type="evidence" value="ECO:0007669"/>
    <property type="project" value="InterPro"/>
</dbReference>
<evidence type="ECO:0000259" key="1">
    <source>
        <dbReference type="Pfam" id="PF00485"/>
    </source>
</evidence>
<keyword evidence="3" id="KW-1185">Reference proteome</keyword>
<gene>
    <name evidence="2" type="ORF">BN10_460041</name>
</gene>
<dbReference type="Proteomes" id="UP000013167">
    <property type="component" value="Unassembled WGS sequence"/>
</dbReference>
<evidence type="ECO:0000313" key="3">
    <source>
        <dbReference type="Proteomes" id="UP000013167"/>
    </source>
</evidence>
<keyword evidence="2" id="KW-0808">Transferase</keyword>
<dbReference type="HOGENOM" id="CLU_067202_2_1_11"/>
<dbReference type="Gene3D" id="3.40.50.300">
    <property type="entry name" value="P-loop containing nucleotide triphosphate hydrolases"/>
    <property type="match status" value="1"/>
</dbReference>
<dbReference type="Pfam" id="PF00485">
    <property type="entry name" value="PRK"/>
    <property type="match status" value="1"/>
</dbReference>
<dbReference type="OrthoDB" id="3192509at2"/>
<feature type="domain" description="Phosphoribulokinase/uridine kinase" evidence="1">
    <location>
        <begin position="2"/>
        <end position="59"/>
    </location>
</feature>
<reference evidence="2 3" key="1">
    <citation type="journal article" date="2013" name="ISME J.">
        <title>A metabolic model for members of the genus Tetrasphaera involved in enhanced biological phosphorus removal.</title>
        <authorList>
            <person name="Kristiansen R."/>
            <person name="Nguyen H.T.T."/>
            <person name="Saunders A.M."/>
            <person name="Nielsen J.L."/>
            <person name="Wimmer R."/>
            <person name="Le V.Q."/>
            <person name="McIlroy S.J."/>
            <person name="Petrovski S."/>
            <person name="Seviour R.J."/>
            <person name="Calteau A."/>
            <person name="Nielsen K.L."/>
            <person name="Nielsen P.H."/>
        </authorList>
    </citation>
    <scope>NUCLEOTIDE SEQUENCE [LARGE SCALE GENOMIC DNA]</scope>
    <source>
        <strain evidence="2 3">Lp2</strain>
    </source>
</reference>
<comment type="caution">
    <text evidence="2">The sequence shown here is derived from an EMBL/GenBank/DDBJ whole genome shotgun (WGS) entry which is preliminary data.</text>
</comment>
<sequence>MIVGIAGAPGAGKSTVAAAIVQAARERGVAAALVPMDGFHLADASLQRLGLSDRKGAPETFDGHGYLALLRRVRVDRTTVWAPGFERDLEQPIAGAIAVDPDVRLVVTEGNYLLIDADPWREARSLLDQAWFVEVDDAVRRDRLVARHVEFGKARQDAIDWVQRVDEPNARLVAVSRSRADLLVTG</sequence>
<dbReference type="InterPro" id="IPR006083">
    <property type="entry name" value="PRK/URK"/>
</dbReference>
<accession>N0E2I6</accession>